<keyword evidence="2" id="KW-1185">Reference proteome</keyword>
<evidence type="ECO:0000313" key="1">
    <source>
        <dbReference type="EMBL" id="KAL0157692.1"/>
    </source>
</evidence>
<protein>
    <submittedName>
        <fullName evidence="1">Uncharacterized protein</fullName>
    </submittedName>
</protein>
<dbReference type="EMBL" id="JAMKFB020000023">
    <property type="protein sequence ID" value="KAL0157692.1"/>
    <property type="molecule type" value="Genomic_DNA"/>
</dbReference>
<comment type="caution">
    <text evidence="1">The sequence shown here is derived from an EMBL/GenBank/DDBJ whole genome shotgun (WGS) entry which is preliminary data.</text>
</comment>
<organism evidence="1 2">
    <name type="scientific">Cirrhinus mrigala</name>
    <name type="common">Mrigala</name>
    <dbReference type="NCBI Taxonomy" id="683832"/>
    <lineage>
        <taxon>Eukaryota</taxon>
        <taxon>Metazoa</taxon>
        <taxon>Chordata</taxon>
        <taxon>Craniata</taxon>
        <taxon>Vertebrata</taxon>
        <taxon>Euteleostomi</taxon>
        <taxon>Actinopterygii</taxon>
        <taxon>Neopterygii</taxon>
        <taxon>Teleostei</taxon>
        <taxon>Ostariophysi</taxon>
        <taxon>Cypriniformes</taxon>
        <taxon>Cyprinidae</taxon>
        <taxon>Labeoninae</taxon>
        <taxon>Labeonini</taxon>
        <taxon>Cirrhinus</taxon>
    </lineage>
</organism>
<dbReference type="Proteomes" id="UP001529510">
    <property type="component" value="Unassembled WGS sequence"/>
</dbReference>
<feature type="non-terminal residue" evidence="1">
    <location>
        <position position="1"/>
    </location>
</feature>
<accession>A0ABD0N8X9</accession>
<evidence type="ECO:0000313" key="2">
    <source>
        <dbReference type="Proteomes" id="UP001529510"/>
    </source>
</evidence>
<feature type="non-terminal residue" evidence="1">
    <location>
        <position position="54"/>
    </location>
</feature>
<dbReference type="AlphaFoldDB" id="A0ABD0N8X9"/>
<sequence>VSLVQWTESVGLTLVGRDQSSMQLRTPSGQILNFTILQIFPFTYESKRMGIIVR</sequence>
<reference evidence="1 2" key="1">
    <citation type="submission" date="2024-05" db="EMBL/GenBank/DDBJ databases">
        <title>Genome sequencing and assembly of Indian major carp, Cirrhinus mrigala (Hamilton, 1822).</title>
        <authorList>
            <person name="Mohindra V."/>
            <person name="Chowdhury L.M."/>
            <person name="Lal K."/>
            <person name="Jena J.K."/>
        </authorList>
    </citation>
    <scope>NUCLEOTIDE SEQUENCE [LARGE SCALE GENOMIC DNA]</scope>
    <source>
        <strain evidence="1">CM1030</strain>
        <tissue evidence="1">Blood</tissue>
    </source>
</reference>
<proteinExistence type="predicted"/>
<name>A0ABD0N8X9_CIRMR</name>
<gene>
    <name evidence="1" type="ORF">M9458_045768</name>
</gene>